<proteinExistence type="predicted"/>
<protein>
    <submittedName>
        <fullName evidence="1">Uncharacterized protein</fullName>
    </submittedName>
</protein>
<accession>A0A9K3Q3G9</accession>
<dbReference type="OrthoDB" id="56778at2759"/>
<keyword evidence="2" id="KW-1185">Reference proteome</keyword>
<sequence length="447" mass="49311">MNNTAPFRSMDMARARNAAFLRHPIEILDSESDTRHLMLGGVSLRKKASPVSLKEATAAPPSAAEPWKVSNIPIVPADMPLEPTALLIEGISPSGIASRICEFMKFNSISCDYHGNIARVDCKTICGLKFVVQLWRKIKEQQCGTKQSTPNSCSDMETATILEVQRRRGCCIVMRSVRKSLYHAVLKNAMANSIMAGDGSRKKRSICLPNLPRSFPHSTDARIDTTPHCLDLLASGRHDCNRFGLEMLLVLVDSDLVGSTKAEEVAQALAFGIGELGSKIRKTFLSIIALASPKSKEAADGCDVEDVSLLDCSLSIDEEKQLLRLLSAKVLSSCLDIIMEKEQDYLCNEANMLDLYSNFWSKTASFLLLQMDECAKRQHEAALAAKCFRILESLHPGSMIPWTDSMVVSKAIKAHKLGLQQHLFLEQESGKLLQTLKVMKSVTKQSL</sequence>
<gene>
    <name evidence="1" type="ORF">IV203_027389</name>
</gene>
<comment type="caution">
    <text evidence="1">The sequence shown here is derived from an EMBL/GenBank/DDBJ whole genome shotgun (WGS) entry which is preliminary data.</text>
</comment>
<dbReference type="AlphaFoldDB" id="A0A9K3Q3G9"/>
<name>A0A9K3Q3G9_9STRA</name>
<evidence type="ECO:0000313" key="1">
    <source>
        <dbReference type="EMBL" id="KAG7369643.1"/>
    </source>
</evidence>
<evidence type="ECO:0000313" key="2">
    <source>
        <dbReference type="Proteomes" id="UP000693970"/>
    </source>
</evidence>
<reference evidence="1" key="1">
    <citation type="journal article" date="2021" name="Sci. Rep.">
        <title>Diploid genomic architecture of Nitzschia inconspicua, an elite biomass production diatom.</title>
        <authorList>
            <person name="Oliver A."/>
            <person name="Podell S."/>
            <person name="Pinowska A."/>
            <person name="Traller J.C."/>
            <person name="Smith S.R."/>
            <person name="McClure R."/>
            <person name="Beliaev A."/>
            <person name="Bohutskyi P."/>
            <person name="Hill E.A."/>
            <person name="Rabines A."/>
            <person name="Zheng H."/>
            <person name="Allen L.Z."/>
            <person name="Kuo A."/>
            <person name="Grigoriev I.V."/>
            <person name="Allen A.E."/>
            <person name="Hazlebeck D."/>
            <person name="Allen E.E."/>
        </authorList>
    </citation>
    <scope>NUCLEOTIDE SEQUENCE</scope>
    <source>
        <strain evidence="1">Hildebrandi</strain>
    </source>
</reference>
<dbReference type="EMBL" id="JAGRRH010000005">
    <property type="protein sequence ID" value="KAG7369643.1"/>
    <property type="molecule type" value="Genomic_DNA"/>
</dbReference>
<organism evidence="1 2">
    <name type="scientific">Nitzschia inconspicua</name>
    <dbReference type="NCBI Taxonomy" id="303405"/>
    <lineage>
        <taxon>Eukaryota</taxon>
        <taxon>Sar</taxon>
        <taxon>Stramenopiles</taxon>
        <taxon>Ochrophyta</taxon>
        <taxon>Bacillariophyta</taxon>
        <taxon>Bacillariophyceae</taxon>
        <taxon>Bacillariophycidae</taxon>
        <taxon>Bacillariales</taxon>
        <taxon>Bacillariaceae</taxon>
        <taxon>Nitzschia</taxon>
    </lineage>
</organism>
<reference evidence="1" key="2">
    <citation type="submission" date="2021-04" db="EMBL/GenBank/DDBJ databases">
        <authorList>
            <person name="Podell S."/>
        </authorList>
    </citation>
    <scope>NUCLEOTIDE SEQUENCE</scope>
    <source>
        <strain evidence="1">Hildebrandi</strain>
    </source>
</reference>
<dbReference type="Proteomes" id="UP000693970">
    <property type="component" value="Unassembled WGS sequence"/>
</dbReference>